<dbReference type="Gene3D" id="2.130.10.10">
    <property type="entry name" value="YVTN repeat-like/Quinoprotein amine dehydrogenase"/>
    <property type="match status" value="1"/>
</dbReference>
<dbReference type="InterPro" id="IPR011009">
    <property type="entry name" value="Kinase-like_dom_sf"/>
</dbReference>
<dbReference type="InterPro" id="IPR051681">
    <property type="entry name" value="Ser/Thr_Kinases-Pseudokinases"/>
</dbReference>
<feature type="compositionally biased region" description="Low complexity" evidence="6">
    <location>
        <begin position="573"/>
        <end position="602"/>
    </location>
</feature>
<dbReference type="SUPFAM" id="SSF56112">
    <property type="entry name" value="Protein kinase-like (PK-like)"/>
    <property type="match status" value="1"/>
</dbReference>
<protein>
    <submittedName>
        <fullName evidence="8">Kinase-like protein</fullName>
    </submittedName>
</protein>
<dbReference type="OrthoDB" id="10261027at2759"/>
<dbReference type="Proteomes" id="UP000620124">
    <property type="component" value="Unassembled WGS sequence"/>
</dbReference>
<dbReference type="PROSITE" id="PS00108">
    <property type="entry name" value="PROTEIN_KINASE_ST"/>
    <property type="match status" value="1"/>
</dbReference>
<dbReference type="InterPro" id="IPR017441">
    <property type="entry name" value="Protein_kinase_ATP_BS"/>
</dbReference>
<feature type="domain" description="Protein kinase" evidence="7">
    <location>
        <begin position="225"/>
        <end position="485"/>
    </location>
</feature>
<dbReference type="AlphaFoldDB" id="A0A8H6YR73"/>
<dbReference type="InterPro" id="IPR015943">
    <property type="entry name" value="WD40/YVTN_repeat-like_dom_sf"/>
</dbReference>
<dbReference type="SUPFAM" id="SSF50978">
    <property type="entry name" value="WD40 repeat-like"/>
    <property type="match status" value="1"/>
</dbReference>
<dbReference type="GO" id="GO:0004674">
    <property type="term" value="F:protein serine/threonine kinase activity"/>
    <property type="evidence" value="ECO:0007669"/>
    <property type="project" value="UniProtKB-KW"/>
</dbReference>
<dbReference type="PROSITE" id="PS50082">
    <property type="entry name" value="WD_REPEATS_2"/>
    <property type="match status" value="3"/>
</dbReference>
<evidence type="ECO:0000256" key="4">
    <source>
        <dbReference type="PROSITE-ProRule" id="PRU00221"/>
    </source>
</evidence>
<dbReference type="CDD" id="cd21037">
    <property type="entry name" value="MLKL_NTD"/>
    <property type="match status" value="1"/>
</dbReference>
<evidence type="ECO:0000256" key="5">
    <source>
        <dbReference type="PROSITE-ProRule" id="PRU10141"/>
    </source>
</evidence>
<evidence type="ECO:0000256" key="1">
    <source>
        <dbReference type="ARBA" id="ARBA00022527"/>
    </source>
</evidence>
<organism evidence="8 9">
    <name type="scientific">Mycena venus</name>
    <dbReference type="NCBI Taxonomy" id="2733690"/>
    <lineage>
        <taxon>Eukaryota</taxon>
        <taxon>Fungi</taxon>
        <taxon>Dikarya</taxon>
        <taxon>Basidiomycota</taxon>
        <taxon>Agaricomycotina</taxon>
        <taxon>Agaricomycetes</taxon>
        <taxon>Agaricomycetidae</taxon>
        <taxon>Agaricales</taxon>
        <taxon>Marasmiineae</taxon>
        <taxon>Mycenaceae</taxon>
        <taxon>Mycena</taxon>
    </lineage>
</organism>
<dbReference type="InterPro" id="IPR059179">
    <property type="entry name" value="MLKL-like_MCAfunc"/>
</dbReference>
<feature type="region of interest" description="Disordered" evidence="6">
    <location>
        <begin position="489"/>
        <end position="625"/>
    </location>
</feature>
<keyword evidence="8" id="KW-0418">Kinase</keyword>
<keyword evidence="2 5" id="KW-0547">Nucleotide-binding</keyword>
<dbReference type="InterPro" id="IPR036322">
    <property type="entry name" value="WD40_repeat_dom_sf"/>
</dbReference>
<dbReference type="EMBL" id="JACAZI010000004">
    <property type="protein sequence ID" value="KAF7362871.1"/>
    <property type="molecule type" value="Genomic_DNA"/>
</dbReference>
<dbReference type="GO" id="GO:0007166">
    <property type="term" value="P:cell surface receptor signaling pathway"/>
    <property type="evidence" value="ECO:0007669"/>
    <property type="project" value="InterPro"/>
</dbReference>
<evidence type="ECO:0000259" key="7">
    <source>
        <dbReference type="PROSITE" id="PS50011"/>
    </source>
</evidence>
<feature type="repeat" description="WD" evidence="4">
    <location>
        <begin position="690"/>
        <end position="715"/>
    </location>
</feature>
<dbReference type="GO" id="GO:0005524">
    <property type="term" value="F:ATP binding"/>
    <property type="evidence" value="ECO:0007669"/>
    <property type="project" value="UniProtKB-UniRule"/>
</dbReference>
<feature type="repeat" description="WD" evidence="4">
    <location>
        <begin position="733"/>
        <end position="758"/>
    </location>
</feature>
<dbReference type="InterPro" id="IPR008271">
    <property type="entry name" value="Ser/Thr_kinase_AS"/>
</dbReference>
<keyword evidence="3 5" id="KW-0067">ATP-binding</keyword>
<keyword evidence="1" id="KW-0723">Serine/threonine-protein kinase</keyword>
<dbReference type="Pfam" id="PF00400">
    <property type="entry name" value="WD40"/>
    <property type="match status" value="3"/>
</dbReference>
<keyword evidence="9" id="KW-1185">Reference proteome</keyword>
<dbReference type="InterPro" id="IPR000719">
    <property type="entry name" value="Prot_kinase_dom"/>
</dbReference>
<dbReference type="Pfam" id="PF07714">
    <property type="entry name" value="PK_Tyr_Ser-Thr"/>
    <property type="match status" value="1"/>
</dbReference>
<dbReference type="Gene3D" id="1.20.930.20">
    <property type="entry name" value="Adaptor protein Cbl, N-terminal domain"/>
    <property type="match status" value="1"/>
</dbReference>
<feature type="binding site" evidence="5">
    <location>
        <position position="252"/>
    </location>
    <ligand>
        <name>ATP</name>
        <dbReference type="ChEBI" id="CHEBI:30616"/>
    </ligand>
</feature>
<dbReference type="SMART" id="SM00220">
    <property type="entry name" value="S_TKc"/>
    <property type="match status" value="1"/>
</dbReference>
<dbReference type="PROSITE" id="PS00107">
    <property type="entry name" value="PROTEIN_KINASE_ATP"/>
    <property type="match status" value="1"/>
</dbReference>
<evidence type="ECO:0000256" key="2">
    <source>
        <dbReference type="ARBA" id="ARBA00022741"/>
    </source>
</evidence>
<proteinExistence type="predicted"/>
<gene>
    <name evidence="8" type="ORF">MVEN_00636900</name>
</gene>
<dbReference type="InterPro" id="IPR001680">
    <property type="entry name" value="WD40_rpt"/>
</dbReference>
<keyword evidence="4" id="KW-0853">WD repeat</keyword>
<dbReference type="SMART" id="SM00320">
    <property type="entry name" value="WD40"/>
    <property type="match status" value="3"/>
</dbReference>
<dbReference type="InterPro" id="IPR001245">
    <property type="entry name" value="Ser-Thr/Tyr_kinase_cat_dom"/>
</dbReference>
<comment type="caution">
    <text evidence="8">The sequence shown here is derived from an EMBL/GenBank/DDBJ whole genome shotgun (WGS) entry which is preliminary data.</text>
</comment>
<accession>A0A8H6YR73</accession>
<dbReference type="InterPro" id="IPR036537">
    <property type="entry name" value="Adaptor_Cbl_N_dom_sf"/>
</dbReference>
<reference evidence="8" key="1">
    <citation type="submission" date="2020-05" db="EMBL/GenBank/DDBJ databases">
        <title>Mycena genomes resolve the evolution of fungal bioluminescence.</title>
        <authorList>
            <person name="Tsai I.J."/>
        </authorList>
    </citation>
    <scope>NUCLEOTIDE SEQUENCE</scope>
    <source>
        <strain evidence="8">CCC161011</strain>
    </source>
</reference>
<evidence type="ECO:0000256" key="6">
    <source>
        <dbReference type="SAM" id="MobiDB-lite"/>
    </source>
</evidence>
<dbReference type="PROSITE" id="PS50011">
    <property type="entry name" value="PROTEIN_KINASE_DOM"/>
    <property type="match status" value="1"/>
</dbReference>
<evidence type="ECO:0000313" key="9">
    <source>
        <dbReference type="Proteomes" id="UP000620124"/>
    </source>
</evidence>
<feature type="compositionally biased region" description="Polar residues" evidence="6">
    <location>
        <begin position="491"/>
        <end position="506"/>
    </location>
</feature>
<feature type="compositionally biased region" description="Low complexity" evidence="6">
    <location>
        <begin position="518"/>
        <end position="527"/>
    </location>
</feature>
<sequence length="811" mass="90122">MEFIETVFSITPVPYLHASFSILRLIHDSVNQVQTNKTQLWILNELTAQLLGALNEEFRAGRISASGFSTQISDLESVLKEINGFVDKIRAQHFLKSMVTKDDTMDKIEVFHRRINGLIQVFQITSVLRGQHWQERNDAARQEDQRQLAAKLDLLQANDMKLMETLQVNQENVVAMMAALMRQMNSSAARCGPEYNFYSRALRRLSVVSSQKVELRDEMVTVYEVDFEEKIGSGGFGDVYRGIWHKTEVALKIIRTAGGVVPTSEAVLREIKLWSTLRHPNVLSFLGANHLDDRPFIVMPYMRYGNAHDFLEKYTNCTPQPILADASRGLLYLHSKGIVHGDLKAANILVDNAGAGVLCDFGLSRVKADMTSRTRQRESENIGPGSRNWMSPELWRGSLPRKSSDIYAFGMTIYELFSKEIPLGHILPQDLRHLVVEEDLRPDILGIDDKPVMPLNAWAITVKAWAKNPEERPAAGALCDMLVQLGDGRVSSPQMSQQPSRHGNSFQTPTETPPQPQPQMGDGPHQPKNSTPPPRADDRGSGIPPQPPNGLDWDWDQSRHTAFSAPLQISSNPSQTPPSLRSTSTSSITSSMSSAVSPPSKSSRWRPKFWGKPQSFEKPQQQKFPPLVQRSHPKSFQVVYALLKLKQTIESDSVCQSVAFSPNAQYLVTGTVYGMIQLWDIAAGKRLREQKSHETAIYAVAFSPDGRLVAAGSYDVVVWDLTGRAPTQATRGFMKHSENISSLTFSGDGRRIVSGSADCTAKNLECCNGSAGTYSLWSCGNGAGRQILRGLQESCLGIPRPDCETLGCSNW</sequence>
<feature type="repeat" description="WD" evidence="4">
    <location>
        <begin position="657"/>
        <end position="689"/>
    </location>
</feature>
<name>A0A8H6YR73_9AGAR</name>
<dbReference type="Gene3D" id="1.10.510.10">
    <property type="entry name" value="Transferase(Phosphotransferase) domain 1"/>
    <property type="match status" value="1"/>
</dbReference>
<evidence type="ECO:0000313" key="8">
    <source>
        <dbReference type="EMBL" id="KAF7362871.1"/>
    </source>
</evidence>
<keyword evidence="8" id="KW-0808">Transferase</keyword>
<dbReference type="PANTHER" id="PTHR44329">
    <property type="entry name" value="SERINE/THREONINE-PROTEIN KINASE TNNI3K-RELATED"/>
    <property type="match status" value="1"/>
</dbReference>
<evidence type="ECO:0000256" key="3">
    <source>
        <dbReference type="ARBA" id="ARBA00022840"/>
    </source>
</evidence>